<keyword evidence="2" id="KW-1185">Reference proteome</keyword>
<gene>
    <name evidence="1" type="ORF">BJ138DRAFT_1159704</name>
</gene>
<comment type="caution">
    <text evidence="1">The sequence shown here is derived from an EMBL/GenBank/DDBJ whole genome shotgun (WGS) entry which is preliminary data.</text>
</comment>
<dbReference type="EMBL" id="MU267887">
    <property type="protein sequence ID" value="KAH7907624.1"/>
    <property type="molecule type" value="Genomic_DNA"/>
</dbReference>
<name>A0ACB8A3L6_9AGAM</name>
<accession>A0ACB8A3L6</accession>
<organism evidence="1 2">
    <name type="scientific">Hygrophoropsis aurantiaca</name>
    <dbReference type="NCBI Taxonomy" id="72124"/>
    <lineage>
        <taxon>Eukaryota</taxon>
        <taxon>Fungi</taxon>
        <taxon>Dikarya</taxon>
        <taxon>Basidiomycota</taxon>
        <taxon>Agaricomycotina</taxon>
        <taxon>Agaricomycetes</taxon>
        <taxon>Agaricomycetidae</taxon>
        <taxon>Boletales</taxon>
        <taxon>Coniophorineae</taxon>
        <taxon>Hygrophoropsidaceae</taxon>
        <taxon>Hygrophoropsis</taxon>
    </lineage>
</organism>
<sequence length="251" mass="28263">MSQSIQQLQVTEFSNYWTLATAAAVLYDQALNFGQEIDFIWNRKWSVTTILYFIARYSGSLSIGANAAWINIYLVTNWTTNIFVLAMQAILLIRAYALCGQSKIVLALLLTCYLSLALAVWILTGLCYNLPTMKNFLLYLSPAVGNIEQLSYVNPTVDGNFLQDITIFFISFDILVLLIALYGFITHVLEARRTHGGWSVNNLIRILTADQVLYFLCFVGWMILSFAIMVDSVSNTHSLHGHKQPVPISLV</sequence>
<proteinExistence type="predicted"/>
<dbReference type="Proteomes" id="UP000790377">
    <property type="component" value="Unassembled WGS sequence"/>
</dbReference>
<reference evidence="1" key="1">
    <citation type="journal article" date="2021" name="New Phytol.">
        <title>Evolutionary innovations through gain and loss of genes in the ectomycorrhizal Boletales.</title>
        <authorList>
            <person name="Wu G."/>
            <person name="Miyauchi S."/>
            <person name="Morin E."/>
            <person name="Kuo A."/>
            <person name="Drula E."/>
            <person name="Varga T."/>
            <person name="Kohler A."/>
            <person name="Feng B."/>
            <person name="Cao Y."/>
            <person name="Lipzen A."/>
            <person name="Daum C."/>
            <person name="Hundley H."/>
            <person name="Pangilinan J."/>
            <person name="Johnson J."/>
            <person name="Barry K."/>
            <person name="LaButti K."/>
            <person name="Ng V."/>
            <person name="Ahrendt S."/>
            <person name="Min B."/>
            <person name="Choi I.G."/>
            <person name="Park H."/>
            <person name="Plett J.M."/>
            <person name="Magnuson J."/>
            <person name="Spatafora J.W."/>
            <person name="Nagy L.G."/>
            <person name="Henrissat B."/>
            <person name="Grigoriev I.V."/>
            <person name="Yang Z.L."/>
            <person name="Xu J."/>
            <person name="Martin F.M."/>
        </authorList>
    </citation>
    <scope>NUCLEOTIDE SEQUENCE</scope>
    <source>
        <strain evidence="1">ATCC 28755</strain>
    </source>
</reference>
<evidence type="ECO:0000313" key="1">
    <source>
        <dbReference type="EMBL" id="KAH7907624.1"/>
    </source>
</evidence>
<evidence type="ECO:0000313" key="2">
    <source>
        <dbReference type="Proteomes" id="UP000790377"/>
    </source>
</evidence>
<protein>
    <submittedName>
        <fullName evidence="1">Uncharacterized protein</fullName>
    </submittedName>
</protein>